<keyword evidence="1" id="KW-0547">Nucleotide-binding</keyword>
<evidence type="ECO:0000313" key="3">
    <source>
        <dbReference type="EMBL" id="RKO87880.1"/>
    </source>
</evidence>
<name>A0A4P9WAJ1_9FUNG</name>
<evidence type="ECO:0000313" key="4">
    <source>
        <dbReference type="Proteomes" id="UP000269721"/>
    </source>
</evidence>
<reference evidence="4" key="1">
    <citation type="journal article" date="2018" name="Nat. Microbiol.">
        <title>Leveraging single-cell genomics to expand the fungal tree of life.</title>
        <authorList>
            <person name="Ahrendt S.R."/>
            <person name="Quandt C.A."/>
            <person name="Ciobanu D."/>
            <person name="Clum A."/>
            <person name="Salamov A."/>
            <person name="Andreopoulos B."/>
            <person name="Cheng J.F."/>
            <person name="Woyke T."/>
            <person name="Pelin A."/>
            <person name="Henrissat B."/>
            <person name="Reynolds N.K."/>
            <person name="Benny G.L."/>
            <person name="Smith M.E."/>
            <person name="James T.Y."/>
            <person name="Grigoriev I.V."/>
        </authorList>
    </citation>
    <scope>NUCLEOTIDE SEQUENCE [LARGE SCALE GENOMIC DNA]</scope>
</reference>
<feature type="non-terminal residue" evidence="3">
    <location>
        <position position="1"/>
    </location>
</feature>
<evidence type="ECO:0000256" key="2">
    <source>
        <dbReference type="ARBA" id="ARBA00023134"/>
    </source>
</evidence>
<keyword evidence="2" id="KW-0342">GTP-binding</keyword>
<dbReference type="InterPro" id="IPR009000">
    <property type="entry name" value="Transl_B-barrel_sf"/>
</dbReference>
<gene>
    <name evidence="3" type="ORF">BDK51DRAFT_20506</name>
</gene>
<dbReference type="InterPro" id="IPR015760">
    <property type="entry name" value="TIF_IF2"/>
</dbReference>
<protein>
    <submittedName>
        <fullName evidence="3">Uncharacterized protein</fullName>
    </submittedName>
</protein>
<proteinExistence type="predicted"/>
<dbReference type="Gene3D" id="2.40.30.10">
    <property type="entry name" value="Translation factors"/>
    <property type="match status" value="1"/>
</dbReference>
<sequence>KKVIGLGRVTSIEMNHKAKTEAKKGDPSVAIRIEVPGFDTPRMFGRHFDEKNEIYSQITRQSIDILKNAFRNDVSKEEWGLIANVLKKKLGIQ</sequence>
<dbReference type="PANTHER" id="PTHR43381">
    <property type="entry name" value="TRANSLATION INITIATION FACTOR IF-2-RELATED"/>
    <property type="match status" value="1"/>
</dbReference>
<dbReference type="OrthoDB" id="4928at2759"/>
<dbReference type="Proteomes" id="UP000269721">
    <property type="component" value="Unassembled WGS sequence"/>
</dbReference>
<dbReference type="GO" id="GO:0005525">
    <property type="term" value="F:GTP binding"/>
    <property type="evidence" value="ECO:0007669"/>
    <property type="project" value="UniProtKB-KW"/>
</dbReference>
<accession>A0A4P9WAJ1</accession>
<keyword evidence="4" id="KW-1185">Reference proteome</keyword>
<evidence type="ECO:0000256" key="1">
    <source>
        <dbReference type="ARBA" id="ARBA00022741"/>
    </source>
</evidence>
<dbReference type="AlphaFoldDB" id="A0A4P9WAJ1"/>
<dbReference type="EMBL" id="KZ997097">
    <property type="protein sequence ID" value="RKO87880.1"/>
    <property type="molecule type" value="Genomic_DNA"/>
</dbReference>
<dbReference type="GO" id="GO:0005739">
    <property type="term" value="C:mitochondrion"/>
    <property type="evidence" value="ECO:0007669"/>
    <property type="project" value="TreeGrafter"/>
</dbReference>
<dbReference type="PANTHER" id="PTHR43381:SF4">
    <property type="entry name" value="EUKARYOTIC TRANSLATION INITIATION FACTOR 5B"/>
    <property type="match status" value="1"/>
</dbReference>
<organism evidence="3 4">
    <name type="scientific">Blyttiomyces helicus</name>
    <dbReference type="NCBI Taxonomy" id="388810"/>
    <lineage>
        <taxon>Eukaryota</taxon>
        <taxon>Fungi</taxon>
        <taxon>Fungi incertae sedis</taxon>
        <taxon>Chytridiomycota</taxon>
        <taxon>Chytridiomycota incertae sedis</taxon>
        <taxon>Chytridiomycetes</taxon>
        <taxon>Chytridiomycetes incertae sedis</taxon>
        <taxon>Blyttiomyces</taxon>
    </lineage>
</organism>
<dbReference type="SUPFAM" id="SSF50447">
    <property type="entry name" value="Translation proteins"/>
    <property type="match status" value="1"/>
</dbReference>
<dbReference type="GO" id="GO:0003743">
    <property type="term" value="F:translation initiation factor activity"/>
    <property type="evidence" value="ECO:0007669"/>
    <property type="project" value="TreeGrafter"/>
</dbReference>